<name>A0ABD7WHZ7_BIFLL</name>
<dbReference type="Proteomes" id="UP001221506">
    <property type="component" value="Chromosome"/>
</dbReference>
<dbReference type="RefSeq" id="WP_131224955.1">
    <property type="nucleotide sequence ID" value="NZ_CP118598.1"/>
</dbReference>
<protein>
    <submittedName>
        <fullName evidence="2">Uncharacterized protein</fullName>
    </submittedName>
</protein>
<reference evidence="2 3" key="1">
    <citation type="submission" date="2023-02" db="EMBL/GenBank/DDBJ databases">
        <authorList>
            <person name="Pan L."/>
        </authorList>
    </citation>
    <scope>NUCLEOTIDE SEQUENCE [LARGE SCALE GENOMIC DNA]</scope>
    <source>
        <strain evidence="2 3">F2</strain>
    </source>
</reference>
<sequence>MKGKSRRPGTETMPKPGFLQGKTIPPLDVMLFCGVVSVMVWCPSRVFLGVGVLSFFFSDG</sequence>
<dbReference type="EMBL" id="CP118598">
    <property type="protein sequence ID" value="WDY39399.1"/>
    <property type="molecule type" value="Genomic_DNA"/>
</dbReference>
<keyword evidence="1" id="KW-0812">Transmembrane</keyword>
<keyword evidence="1" id="KW-0472">Membrane</keyword>
<accession>A0ABD7WHZ7</accession>
<gene>
    <name evidence="2" type="ORF">PWA56_05610</name>
</gene>
<proteinExistence type="predicted"/>
<evidence type="ECO:0000313" key="2">
    <source>
        <dbReference type="EMBL" id="WDY39399.1"/>
    </source>
</evidence>
<organism evidence="2 3">
    <name type="scientific">Bifidobacterium longum subsp. longum</name>
    <dbReference type="NCBI Taxonomy" id="1679"/>
    <lineage>
        <taxon>Bacteria</taxon>
        <taxon>Bacillati</taxon>
        <taxon>Actinomycetota</taxon>
        <taxon>Actinomycetes</taxon>
        <taxon>Bifidobacteriales</taxon>
        <taxon>Bifidobacteriaceae</taxon>
        <taxon>Bifidobacterium</taxon>
    </lineage>
</organism>
<evidence type="ECO:0000313" key="3">
    <source>
        <dbReference type="Proteomes" id="UP001221506"/>
    </source>
</evidence>
<dbReference type="AlphaFoldDB" id="A0ABD7WHZ7"/>
<evidence type="ECO:0000256" key="1">
    <source>
        <dbReference type="SAM" id="Phobius"/>
    </source>
</evidence>
<keyword evidence="1" id="KW-1133">Transmembrane helix</keyword>
<feature type="transmembrane region" description="Helical" evidence="1">
    <location>
        <begin position="29"/>
        <end position="57"/>
    </location>
</feature>